<evidence type="ECO:0000313" key="12">
    <source>
        <dbReference type="Proteomes" id="UP000198693"/>
    </source>
</evidence>
<dbReference type="PANTHER" id="PTHR21600">
    <property type="entry name" value="MITOCHONDRIAL RNA PSEUDOURIDINE SYNTHASE"/>
    <property type="match status" value="1"/>
</dbReference>
<keyword evidence="12" id="KW-1185">Reference proteome</keyword>
<gene>
    <name evidence="11" type="ORF">SAMN04487955_10664</name>
</gene>
<dbReference type="InterPro" id="IPR020103">
    <property type="entry name" value="PsdUridine_synth_cat_dom_sf"/>
</dbReference>
<dbReference type="Pfam" id="PF00849">
    <property type="entry name" value="PseudoU_synth_2"/>
    <property type="match status" value="1"/>
</dbReference>
<comment type="function">
    <text evidence="4">Responsible for synthesis of pseudouridine from uracil-65 in transfer RNAs.</text>
</comment>
<dbReference type="GO" id="GO:0000455">
    <property type="term" value="P:enzyme-directed rRNA pseudouridine synthesis"/>
    <property type="evidence" value="ECO:0007669"/>
    <property type="project" value="TreeGrafter"/>
</dbReference>
<evidence type="ECO:0000256" key="7">
    <source>
        <dbReference type="ARBA" id="ARBA00041803"/>
    </source>
</evidence>
<evidence type="ECO:0000256" key="9">
    <source>
        <dbReference type="ARBA" id="ARBA00043049"/>
    </source>
</evidence>
<dbReference type="EMBL" id="FPBP01000006">
    <property type="protein sequence ID" value="SFU68517.1"/>
    <property type="molecule type" value="Genomic_DNA"/>
</dbReference>
<dbReference type="Gene3D" id="3.30.2350.10">
    <property type="entry name" value="Pseudouridine synthase"/>
    <property type="match status" value="1"/>
</dbReference>
<dbReference type="GO" id="GO:0008033">
    <property type="term" value="P:tRNA processing"/>
    <property type="evidence" value="ECO:0007669"/>
    <property type="project" value="UniProtKB-KW"/>
</dbReference>
<comment type="catalytic activity">
    <reaction evidence="3">
        <text>uridine(65) in tRNA = pseudouridine(65) in tRNA</text>
        <dbReference type="Rhea" id="RHEA:42536"/>
        <dbReference type="Rhea" id="RHEA-COMP:10103"/>
        <dbReference type="Rhea" id="RHEA-COMP:10104"/>
        <dbReference type="ChEBI" id="CHEBI:65314"/>
        <dbReference type="ChEBI" id="CHEBI:65315"/>
        <dbReference type="EC" id="5.4.99.26"/>
    </reaction>
</comment>
<evidence type="ECO:0000256" key="5">
    <source>
        <dbReference type="ARBA" id="ARBA00038943"/>
    </source>
</evidence>
<protein>
    <recommendedName>
        <fullName evidence="6">tRNA pseudouridine synthase C</fullName>
        <ecNumber evidence="5">5.4.99.26</ecNumber>
    </recommendedName>
    <alternativeName>
        <fullName evidence="8">tRNA pseudouridine(65) synthase</fullName>
    </alternativeName>
    <alternativeName>
        <fullName evidence="9">tRNA pseudouridylate synthase C</fullName>
    </alternativeName>
    <alternativeName>
        <fullName evidence="7">tRNA-uridine isomerase C</fullName>
    </alternativeName>
</protein>
<reference evidence="12" key="1">
    <citation type="submission" date="2016-10" db="EMBL/GenBank/DDBJ databases">
        <authorList>
            <person name="Varghese N."/>
            <person name="Submissions S."/>
        </authorList>
    </citation>
    <scope>NUCLEOTIDE SEQUENCE [LARGE SCALE GENOMIC DNA]</scope>
    <source>
        <strain evidence="12">CGMCC 1.6981</strain>
    </source>
</reference>
<evidence type="ECO:0000256" key="8">
    <source>
        <dbReference type="ARBA" id="ARBA00041975"/>
    </source>
</evidence>
<dbReference type="Proteomes" id="UP000198693">
    <property type="component" value="Unassembled WGS sequence"/>
</dbReference>
<organism evidence="11 12">
    <name type="scientific">Halomonas korlensis</name>
    <dbReference type="NCBI Taxonomy" id="463301"/>
    <lineage>
        <taxon>Bacteria</taxon>
        <taxon>Pseudomonadati</taxon>
        <taxon>Pseudomonadota</taxon>
        <taxon>Gammaproteobacteria</taxon>
        <taxon>Oceanospirillales</taxon>
        <taxon>Halomonadaceae</taxon>
        <taxon>Halomonas</taxon>
    </lineage>
</organism>
<dbReference type="InterPro" id="IPR050188">
    <property type="entry name" value="RluA_PseudoU_synthase"/>
</dbReference>
<sequence length="321" mass="36037">MKAPGRYPNFVKNWVKKLGETLICCSSEMREDRHDFKAGVTTPPRAATIAPFFAFVLFTFVDATMTPPLTLLYRDDHLVAVRKPAGLLVHRTALARGEREFLLQQLRDQLGQRVYPVHRLDRPTSGVMIFALSPEVATPLAAAFSERRVAKRYLAVVRGVGPERARLDYALREEDGRRPKAEMPALAAVTEVKRLDSVELPVSVDRYPQARYSLMEARPLTGRRHQIRRHLSRRGYPIIGDAKHGKGNHNRFFKEQLGCPHLLLAAVGLAFDHPIDGRPLRLTCGLEPTMAGLLERFGWAGHLPVNRAQFEASTVDSVPTP</sequence>
<dbReference type="SUPFAM" id="SSF55120">
    <property type="entry name" value="Pseudouridine synthase"/>
    <property type="match status" value="1"/>
</dbReference>
<evidence type="ECO:0000256" key="6">
    <source>
        <dbReference type="ARBA" id="ARBA00040675"/>
    </source>
</evidence>
<evidence type="ECO:0000256" key="2">
    <source>
        <dbReference type="ARBA" id="ARBA00023235"/>
    </source>
</evidence>
<dbReference type="PANTHER" id="PTHR21600:SF56">
    <property type="entry name" value="TRNA PSEUDOURIDINE SYNTHASE C"/>
    <property type="match status" value="1"/>
</dbReference>
<evidence type="ECO:0000256" key="3">
    <source>
        <dbReference type="ARBA" id="ARBA00036607"/>
    </source>
</evidence>
<dbReference type="InterPro" id="IPR006224">
    <property type="entry name" value="PsdUridine_synth_RluA-like_CS"/>
</dbReference>
<dbReference type="AlphaFoldDB" id="A0A1I7I6F2"/>
<keyword evidence="2" id="KW-0413">Isomerase</keyword>
<keyword evidence="1" id="KW-0819">tRNA processing</keyword>
<feature type="domain" description="Pseudouridine synthase RsuA/RluA-like" evidence="10">
    <location>
        <begin position="77"/>
        <end position="232"/>
    </location>
</feature>
<evidence type="ECO:0000313" key="11">
    <source>
        <dbReference type="EMBL" id="SFU68517.1"/>
    </source>
</evidence>
<dbReference type="InterPro" id="IPR006145">
    <property type="entry name" value="PsdUridine_synth_RsuA/RluA"/>
</dbReference>
<name>A0A1I7I6F2_9GAMM</name>
<dbReference type="GO" id="GO:0003723">
    <property type="term" value="F:RNA binding"/>
    <property type="evidence" value="ECO:0007669"/>
    <property type="project" value="InterPro"/>
</dbReference>
<dbReference type="STRING" id="463301.SAMN04487955_10664"/>
<evidence type="ECO:0000259" key="10">
    <source>
        <dbReference type="Pfam" id="PF00849"/>
    </source>
</evidence>
<evidence type="ECO:0000256" key="4">
    <source>
        <dbReference type="ARBA" id="ARBA00037670"/>
    </source>
</evidence>
<dbReference type="GO" id="GO:0160149">
    <property type="term" value="F:tRNA pseudouridine(65) synthase activity"/>
    <property type="evidence" value="ECO:0007669"/>
    <property type="project" value="UniProtKB-EC"/>
</dbReference>
<accession>A0A1I7I6F2</accession>
<proteinExistence type="predicted"/>
<evidence type="ECO:0000256" key="1">
    <source>
        <dbReference type="ARBA" id="ARBA00022694"/>
    </source>
</evidence>
<dbReference type="EC" id="5.4.99.26" evidence="5"/>
<dbReference type="PROSITE" id="PS01129">
    <property type="entry name" value="PSI_RLU"/>
    <property type="match status" value="1"/>
</dbReference>